<keyword evidence="2" id="KW-1185">Reference proteome</keyword>
<evidence type="ECO:0000313" key="2">
    <source>
        <dbReference type="Proteomes" id="UP001241377"/>
    </source>
</evidence>
<dbReference type="Proteomes" id="UP001241377">
    <property type="component" value="Unassembled WGS sequence"/>
</dbReference>
<organism evidence="1 2">
    <name type="scientific">Naganishia cerealis</name>
    <dbReference type="NCBI Taxonomy" id="610337"/>
    <lineage>
        <taxon>Eukaryota</taxon>
        <taxon>Fungi</taxon>
        <taxon>Dikarya</taxon>
        <taxon>Basidiomycota</taxon>
        <taxon>Agaricomycotina</taxon>
        <taxon>Tremellomycetes</taxon>
        <taxon>Filobasidiales</taxon>
        <taxon>Filobasidiaceae</taxon>
        <taxon>Naganishia</taxon>
    </lineage>
</organism>
<accession>A0ACC2W0C1</accession>
<proteinExistence type="predicted"/>
<name>A0ACC2W0C1_9TREE</name>
<evidence type="ECO:0000313" key="1">
    <source>
        <dbReference type="EMBL" id="KAJ9105052.1"/>
    </source>
</evidence>
<protein>
    <submittedName>
        <fullName evidence="1">Uncharacterized protein</fullName>
    </submittedName>
</protein>
<gene>
    <name evidence="1" type="ORF">QFC19_003684</name>
</gene>
<dbReference type="EMBL" id="JASBWR010000036">
    <property type="protein sequence ID" value="KAJ9105052.1"/>
    <property type="molecule type" value="Genomic_DNA"/>
</dbReference>
<reference evidence="1" key="1">
    <citation type="submission" date="2023-04" db="EMBL/GenBank/DDBJ databases">
        <title>Draft Genome sequencing of Naganishia species isolated from polar environments using Oxford Nanopore Technology.</title>
        <authorList>
            <person name="Leo P."/>
            <person name="Venkateswaran K."/>
        </authorList>
    </citation>
    <scope>NUCLEOTIDE SEQUENCE</scope>
    <source>
        <strain evidence="1">MNA-CCFEE 5261</strain>
    </source>
</reference>
<comment type="caution">
    <text evidence="1">The sequence shown here is derived from an EMBL/GenBank/DDBJ whole genome shotgun (WGS) entry which is preliminary data.</text>
</comment>
<sequence>MWISRVDPETLNSCIAPSHRPPTAAATNTTIIDSDDHDGETIQDKVDALLRHSGGGTWPPTPSPAEEWPQDLQPYHAIALLAPPLFVDSSALHPDRTDDELRLRITDNRSWLARELASKVALNRVLSLLPHLDTGVRGGFLACLAYLAHLWRWGTIPVVKIAQDETDVNGMPEEIKLPMRWLHQVMGIETNGGLLQDALTALRAAFKVFAETVHERKIQKDVWMSHAQGFHGWGVDGFDGVSGDNSLLVRAVDAFLRIEGGEEEHVVVAPKEEETKKTETEVKPEPATTTWLGWISRWWRGDNSALPTPSTPVTPPTAQRTTITGIPYSPVYLPASQLALLSSIRQANLRAHPSIASAPETQEIVKVVRLWRLGHTRKAVYYEDLELKERKPMTASGGVYGGVGSGSAEDGEGEDAQAEMIRRLEARLRARVEATR</sequence>